<dbReference type="InterPro" id="IPR045175">
    <property type="entry name" value="M28_fam"/>
</dbReference>
<proteinExistence type="predicted"/>
<dbReference type="InterPro" id="IPR007484">
    <property type="entry name" value="Peptidase_M28"/>
</dbReference>
<name>A0A1I0M235_9FIRM</name>
<dbReference type="Pfam" id="PF04389">
    <property type="entry name" value="Peptidase_M28"/>
    <property type="match status" value="1"/>
</dbReference>
<dbReference type="GO" id="GO:0008235">
    <property type="term" value="F:metalloexopeptidase activity"/>
    <property type="evidence" value="ECO:0007669"/>
    <property type="project" value="InterPro"/>
</dbReference>
<organism evidence="2 3">
    <name type="scientific">[Clostridium] fimetarium</name>
    <dbReference type="NCBI Taxonomy" id="99656"/>
    <lineage>
        <taxon>Bacteria</taxon>
        <taxon>Bacillati</taxon>
        <taxon>Bacillota</taxon>
        <taxon>Clostridia</taxon>
        <taxon>Lachnospirales</taxon>
        <taxon>Lachnospiraceae</taxon>
    </lineage>
</organism>
<keyword evidence="3" id="KW-1185">Reference proteome</keyword>
<dbReference type="AlphaFoldDB" id="A0A1I0M235"/>
<dbReference type="GO" id="GO:0006508">
    <property type="term" value="P:proteolysis"/>
    <property type="evidence" value="ECO:0007669"/>
    <property type="project" value="InterPro"/>
</dbReference>
<feature type="domain" description="Peptidase M28" evidence="1">
    <location>
        <begin position="59"/>
        <end position="205"/>
    </location>
</feature>
<dbReference type="Proteomes" id="UP000199701">
    <property type="component" value="Unassembled WGS sequence"/>
</dbReference>
<evidence type="ECO:0000259" key="1">
    <source>
        <dbReference type="Pfam" id="PF04389"/>
    </source>
</evidence>
<evidence type="ECO:0000313" key="3">
    <source>
        <dbReference type="Proteomes" id="UP000199701"/>
    </source>
</evidence>
<dbReference type="EMBL" id="FOJI01000001">
    <property type="protein sequence ID" value="SEV82505.1"/>
    <property type="molecule type" value="Genomic_DNA"/>
</dbReference>
<dbReference type="PANTHER" id="PTHR12147">
    <property type="entry name" value="METALLOPEPTIDASE M28 FAMILY MEMBER"/>
    <property type="match status" value="1"/>
</dbReference>
<dbReference type="PANTHER" id="PTHR12147:SF26">
    <property type="entry name" value="PEPTIDASE M28 DOMAIN-CONTAINING PROTEIN"/>
    <property type="match status" value="1"/>
</dbReference>
<accession>A0A1I0M235</accession>
<sequence>MNNNNISNNAGIDEYLAELAVVDPNERRSALCSILTRTGLNYTIQKIEPTEEKPQGIENYLVDIGPTADPHLLFCAHYDAFPASCGANDNSAAVCILIALANELKNHSEISASFAFFDGEESKHLGSKLYVKELDKNSISAVINLDICGYGDTITVYSHGNIDKLPIRNFCNKALLLRNNAQLVKYLPESDDIAFNGSHLPTLNVAIMPKWDARTLKSLATYNDNILGKPPEFEMILGQMEVITTMHGSFRDKISTVQPIAMHQVYNYLFDSITSPLLPKKMFYFF</sequence>
<dbReference type="Gene3D" id="3.40.630.10">
    <property type="entry name" value="Zn peptidases"/>
    <property type="match status" value="1"/>
</dbReference>
<dbReference type="SUPFAM" id="SSF53187">
    <property type="entry name" value="Zn-dependent exopeptidases"/>
    <property type="match status" value="1"/>
</dbReference>
<reference evidence="2 3" key="1">
    <citation type="submission" date="2016-10" db="EMBL/GenBank/DDBJ databases">
        <authorList>
            <person name="de Groot N.N."/>
        </authorList>
    </citation>
    <scope>NUCLEOTIDE SEQUENCE [LARGE SCALE GENOMIC DNA]</scope>
    <source>
        <strain evidence="2 3">DSM 9179</strain>
    </source>
</reference>
<dbReference type="OrthoDB" id="233977at2"/>
<evidence type="ECO:0000313" key="2">
    <source>
        <dbReference type="EMBL" id="SEV82505.1"/>
    </source>
</evidence>
<dbReference type="RefSeq" id="WP_092449507.1">
    <property type="nucleotide sequence ID" value="NZ_FOJI01000001.1"/>
</dbReference>
<dbReference type="STRING" id="99656.SAMN05421659_101111"/>
<protein>
    <submittedName>
        <fullName evidence="2">Peptidase family M28</fullName>
    </submittedName>
</protein>
<gene>
    <name evidence="2" type="ORF">SAMN05421659_101111</name>
</gene>